<feature type="signal peptide" evidence="1">
    <location>
        <begin position="1"/>
        <end position="18"/>
    </location>
</feature>
<accession>A0A1D8AX67</accession>
<reference evidence="2 3" key="1">
    <citation type="submission" date="2016-06" db="EMBL/GenBank/DDBJ databases">
        <title>Three novel species with peptidoglycan cell walls form the new genus Lacunisphaera gen. nov. in the family Opitutaceae of the verrucomicrobial subdivision 4.</title>
        <authorList>
            <person name="Rast P."/>
            <person name="Gloeckner I."/>
            <person name="Jogler M."/>
            <person name="Boedeker C."/>
            <person name="Jeske O."/>
            <person name="Wiegand S."/>
            <person name="Reinhardt R."/>
            <person name="Schumann P."/>
            <person name="Rohde M."/>
            <person name="Spring S."/>
            <person name="Gloeckner F.O."/>
            <person name="Jogler C."/>
        </authorList>
    </citation>
    <scope>NUCLEOTIDE SEQUENCE [LARGE SCALE GENOMIC DNA]</scope>
    <source>
        <strain evidence="2 3">IG16b</strain>
    </source>
</reference>
<protein>
    <recommendedName>
        <fullName evidence="4">MetA-pathway of phenol degradation</fullName>
    </recommendedName>
</protein>
<dbReference type="STRING" id="1838286.Verru16b_02573"/>
<keyword evidence="1" id="KW-0732">Signal</keyword>
<evidence type="ECO:0000256" key="1">
    <source>
        <dbReference type="SAM" id="SignalP"/>
    </source>
</evidence>
<organism evidence="2 3">
    <name type="scientific">Lacunisphaera limnophila</name>
    <dbReference type="NCBI Taxonomy" id="1838286"/>
    <lineage>
        <taxon>Bacteria</taxon>
        <taxon>Pseudomonadati</taxon>
        <taxon>Verrucomicrobiota</taxon>
        <taxon>Opitutia</taxon>
        <taxon>Opitutales</taxon>
        <taxon>Opitutaceae</taxon>
        <taxon>Lacunisphaera</taxon>
    </lineage>
</organism>
<evidence type="ECO:0008006" key="4">
    <source>
        <dbReference type="Google" id="ProtNLM"/>
    </source>
</evidence>
<keyword evidence="3" id="KW-1185">Reference proteome</keyword>
<feature type="chain" id="PRO_5009105324" description="MetA-pathway of phenol degradation" evidence="1">
    <location>
        <begin position="19"/>
        <end position="303"/>
    </location>
</feature>
<dbReference type="EMBL" id="CP016094">
    <property type="protein sequence ID" value="AOS45492.1"/>
    <property type="molecule type" value="Genomic_DNA"/>
</dbReference>
<evidence type="ECO:0000313" key="3">
    <source>
        <dbReference type="Proteomes" id="UP000095228"/>
    </source>
</evidence>
<dbReference type="AlphaFoldDB" id="A0A1D8AX67"/>
<sequence length="303" mass="33672">MRRLLLLPLLLAGLSAPAQPVPAGNITSPQENPPLTTRIRGLFDFDLPTIDPPGTIKLTLHPHVGDLFRRDTMRLDTGFRWAINDRLEISPEAAAYFTHGFRGNGGYGIAEVRLGAKYILPEWPRSNFETSLFVNIETPVGNPPVDLTDGLNHFAPGFLIQHHSSHNPRLTTFSGAGFDLITASDIIGTPALNQPRDHALNFTAGAIYDLGWIKWTLTTTYATTAVIGDTTDHFLHVRPGFLWYVPRKYTLNSKTQWILGLGARASWGPDGSQFSTNSRVRAEVTFRQFMDNVRSRRTAPDTK</sequence>
<evidence type="ECO:0000313" key="2">
    <source>
        <dbReference type="EMBL" id="AOS45492.1"/>
    </source>
</evidence>
<dbReference type="Proteomes" id="UP000095228">
    <property type="component" value="Chromosome"/>
</dbReference>
<dbReference type="OrthoDB" id="190281at2"/>
<dbReference type="RefSeq" id="WP_069962633.1">
    <property type="nucleotide sequence ID" value="NZ_CP016094.1"/>
</dbReference>
<name>A0A1D8AX67_9BACT</name>
<dbReference type="KEGG" id="obg:Verru16b_02573"/>
<gene>
    <name evidence="2" type="ORF">Verru16b_02573</name>
</gene>
<proteinExistence type="predicted"/>